<gene>
    <name evidence="2" type="ORF">E6C70_14025</name>
</gene>
<keyword evidence="2" id="KW-0808">Transferase</keyword>
<dbReference type="AlphaFoldDB" id="A0A4S4FMX3"/>
<evidence type="ECO:0000313" key="2">
    <source>
        <dbReference type="EMBL" id="THG31172.1"/>
    </source>
</evidence>
<dbReference type="EMBL" id="SSSN01000012">
    <property type="protein sequence ID" value="THG31172.1"/>
    <property type="molecule type" value="Genomic_DNA"/>
</dbReference>
<feature type="domain" description="Glycosyl transferase family 28 C-terminal" evidence="1">
    <location>
        <begin position="241"/>
        <end position="294"/>
    </location>
</feature>
<dbReference type="SUPFAM" id="SSF53756">
    <property type="entry name" value="UDP-Glycosyltransferase/glycogen phosphorylase"/>
    <property type="match status" value="1"/>
</dbReference>
<evidence type="ECO:0000313" key="3">
    <source>
        <dbReference type="Proteomes" id="UP000307380"/>
    </source>
</evidence>
<reference evidence="2 3" key="1">
    <citation type="submission" date="2019-04" db="EMBL/GenBank/DDBJ databases">
        <authorList>
            <person name="Jiang L."/>
        </authorList>
    </citation>
    <scope>NUCLEOTIDE SEQUENCE [LARGE SCALE GENOMIC DNA]</scope>
    <source>
        <strain evidence="2 3">YIM 131861</strain>
    </source>
</reference>
<keyword evidence="3" id="KW-1185">Reference proteome</keyword>
<sequence length="323" mass="34692">MKEQRMSDTASTTTSEGRFLLAASTGGHLAQLVRLAPGLGASDDSVWVTFRSPQSESLLKGRDVRYVPYIRPRDAGSVMRAFQMLRATVRDEQLDGAVSTGAALALAALPAARLAGVPTLYIESVSRVDGPSLSGRILERLHVSELRTQHAQWSTARWGVHPSVLATYRNTSRTVSQRPLKLFVTLGTIEGYGFDALVERIVGLGIAGPDTVWQLGSTISPGDLPGTTYAQMPAELFERTAREADVVITHAGVGTVLGLLEMGIAPVTVVRRKERGEHVDNHQEQIARLMSELGIGFPTEVDDLDADLLLTAAATAIQTELAA</sequence>
<dbReference type="InterPro" id="IPR007235">
    <property type="entry name" value="Glyco_trans_28_C"/>
</dbReference>
<dbReference type="Pfam" id="PF04101">
    <property type="entry name" value="Glyco_tran_28_C"/>
    <property type="match status" value="1"/>
</dbReference>
<protein>
    <submittedName>
        <fullName evidence="2">Glycosyltransferase</fullName>
    </submittedName>
</protein>
<evidence type="ECO:0000259" key="1">
    <source>
        <dbReference type="Pfam" id="PF04101"/>
    </source>
</evidence>
<dbReference type="GO" id="GO:0016758">
    <property type="term" value="F:hexosyltransferase activity"/>
    <property type="evidence" value="ECO:0007669"/>
    <property type="project" value="InterPro"/>
</dbReference>
<organism evidence="2 3">
    <name type="scientific">Orlajensenia flava</name>
    <dbReference type="NCBI Taxonomy" id="2565934"/>
    <lineage>
        <taxon>Bacteria</taxon>
        <taxon>Bacillati</taxon>
        <taxon>Actinomycetota</taxon>
        <taxon>Actinomycetes</taxon>
        <taxon>Micrococcales</taxon>
        <taxon>Microbacteriaceae</taxon>
        <taxon>Orlajensenia</taxon>
    </lineage>
</organism>
<accession>A0A4S4FMX3</accession>
<proteinExistence type="predicted"/>
<name>A0A4S4FMX3_9MICO</name>
<dbReference type="Proteomes" id="UP000307380">
    <property type="component" value="Unassembled WGS sequence"/>
</dbReference>
<dbReference type="OrthoDB" id="555447at2"/>
<comment type="caution">
    <text evidence="2">The sequence shown here is derived from an EMBL/GenBank/DDBJ whole genome shotgun (WGS) entry which is preliminary data.</text>
</comment>
<dbReference type="Gene3D" id="3.40.50.2000">
    <property type="entry name" value="Glycogen Phosphorylase B"/>
    <property type="match status" value="2"/>
</dbReference>